<accession>A0A076NKS1</accession>
<reference evidence="2 4" key="2">
    <citation type="submission" date="2017-06" db="EMBL/GenBank/DDBJ databases">
        <authorList>
            <consortium name="Pathogen Informatics"/>
        </authorList>
    </citation>
    <scope>NUCLEOTIDE SEQUENCE [LARGE SCALE GENOMIC DNA]</scope>
    <source>
        <strain evidence="2 4">NCTC13015</strain>
    </source>
</reference>
<evidence type="ECO:0000313" key="1">
    <source>
        <dbReference type="EMBL" id="AIJ32816.1"/>
    </source>
</evidence>
<dbReference type="HOGENOM" id="CLU_2600289_0_0_11"/>
<protein>
    <recommendedName>
        <fullName evidence="5">Sulfurtransferase TusA family protein</fullName>
    </recommendedName>
</protein>
<dbReference type="RefSeq" id="WP_038588288.1">
    <property type="nucleotide sequence ID" value="NZ_CP009211.1"/>
</dbReference>
<dbReference type="AlphaFoldDB" id="A0A076NKS1"/>
<dbReference type="EMBL" id="LT906467">
    <property type="protein sequence ID" value="SNV58428.1"/>
    <property type="molecule type" value="Genomic_DNA"/>
</dbReference>
<dbReference type="Gene3D" id="3.30.110.40">
    <property type="entry name" value="TusA-like domain"/>
    <property type="match status" value="1"/>
</dbReference>
<dbReference type="OrthoDB" id="8636759at2"/>
<proteinExistence type="predicted"/>
<organism evidence="1 3">
    <name type="scientific">Corynebacterium imitans</name>
    <dbReference type="NCBI Taxonomy" id="156978"/>
    <lineage>
        <taxon>Bacteria</taxon>
        <taxon>Bacillati</taxon>
        <taxon>Actinomycetota</taxon>
        <taxon>Actinomycetes</taxon>
        <taxon>Mycobacteriales</taxon>
        <taxon>Corynebacteriaceae</taxon>
        <taxon>Corynebacterium</taxon>
    </lineage>
</organism>
<dbReference type="Proteomes" id="UP000215374">
    <property type="component" value="Chromosome 1"/>
</dbReference>
<evidence type="ECO:0008006" key="5">
    <source>
        <dbReference type="Google" id="ProtNLM"/>
    </source>
</evidence>
<dbReference type="STRING" id="156978.CIMIT_01845"/>
<dbReference type="KEGG" id="cii:CIMIT_01845"/>
<gene>
    <name evidence="1" type="ORF">CIMIT_01845</name>
    <name evidence="2" type="ORF">SAMEA4535761_00437</name>
</gene>
<evidence type="ECO:0000313" key="2">
    <source>
        <dbReference type="EMBL" id="SNV58428.1"/>
    </source>
</evidence>
<sequence length="80" mass="9074">METQQEPPTSQHYWDAQDIACGDVLVRLFLLFRDQLAAGEVLHLRSVNEAIDIDLRAWCGLTGNTLVYAQAPHYYLRKAG</sequence>
<name>A0A076NKS1_9CORY</name>
<evidence type="ECO:0000313" key="4">
    <source>
        <dbReference type="Proteomes" id="UP000215374"/>
    </source>
</evidence>
<dbReference type="EMBL" id="CP009211">
    <property type="protein sequence ID" value="AIJ32816.1"/>
    <property type="molecule type" value="Genomic_DNA"/>
</dbReference>
<evidence type="ECO:0000313" key="3">
    <source>
        <dbReference type="Proteomes" id="UP000028780"/>
    </source>
</evidence>
<dbReference type="InterPro" id="IPR036868">
    <property type="entry name" value="TusA-like_sf"/>
</dbReference>
<dbReference type="Proteomes" id="UP000028780">
    <property type="component" value="Chromosome"/>
</dbReference>
<dbReference type="eggNOG" id="ENOG5032G45">
    <property type="taxonomic scope" value="Bacteria"/>
</dbReference>
<keyword evidence="3" id="KW-1185">Reference proteome</keyword>
<reference evidence="1 3" key="1">
    <citation type="submission" date="2014-08" db="EMBL/GenBank/DDBJ databases">
        <title>Complete genome sequence of Corynebacterium imitans DSM 44264, isolated from a five-month-old boy with suspected pharyngeal diphtheria.</title>
        <authorList>
            <person name="Mollmann S."/>
            <person name="Albersmeier A."/>
            <person name="Ruckert C."/>
            <person name="Tauch A."/>
        </authorList>
    </citation>
    <scope>NUCLEOTIDE SEQUENCE [LARGE SCALE GENOMIC DNA]</scope>
    <source>
        <strain evidence="1 3">DSM 44264</strain>
    </source>
</reference>